<accession>U7V6B1</accession>
<sequence>MRCRYRDARWLRRVSFVDAAGTGYDREHNSKRFTVFNACGQCAWACMPRFKVVSLTL</sequence>
<dbReference type="Proteomes" id="UP000017174">
    <property type="component" value="Unassembled WGS sequence"/>
</dbReference>
<comment type="caution">
    <text evidence="1">The sequence shown here is derived from an EMBL/GenBank/DDBJ whole genome shotgun (WGS) entry which is preliminary data.</text>
</comment>
<organism evidence="1 2">
    <name type="scientific">Rothia aeria F0184</name>
    <dbReference type="NCBI Taxonomy" id="888019"/>
    <lineage>
        <taxon>Bacteria</taxon>
        <taxon>Bacillati</taxon>
        <taxon>Actinomycetota</taxon>
        <taxon>Actinomycetes</taxon>
        <taxon>Micrococcales</taxon>
        <taxon>Micrococcaceae</taxon>
        <taxon>Rothia</taxon>
    </lineage>
</organism>
<dbReference type="HOGENOM" id="CLU_2993938_0_0_11"/>
<protein>
    <submittedName>
        <fullName evidence="1">Uncharacterized protein</fullName>
    </submittedName>
</protein>
<reference evidence="1 2" key="1">
    <citation type="submission" date="2013-08" db="EMBL/GenBank/DDBJ databases">
        <authorList>
            <person name="Weinstock G."/>
            <person name="Sodergren E."/>
            <person name="Wylie T."/>
            <person name="Fulton L."/>
            <person name="Fulton R."/>
            <person name="Fronick C."/>
            <person name="O'Laughlin M."/>
            <person name="Godfrey J."/>
            <person name="Miner T."/>
            <person name="Herter B."/>
            <person name="Appelbaum E."/>
            <person name="Cordes M."/>
            <person name="Lek S."/>
            <person name="Wollam A."/>
            <person name="Pepin K.H."/>
            <person name="Palsikar V.B."/>
            <person name="Mitreva M."/>
            <person name="Wilson R.K."/>
        </authorList>
    </citation>
    <scope>NUCLEOTIDE SEQUENCE [LARGE SCALE GENOMIC DNA]</scope>
    <source>
        <strain evidence="1 2">F0184</strain>
    </source>
</reference>
<dbReference type="AlphaFoldDB" id="U7V6B1"/>
<proteinExistence type="predicted"/>
<evidence type="ECO:0000313" key="2">
    <source>
        <dbReference type="Proteomes" id="UP000017174"/>
    </source>
</evidence>
<evidence type="ECO:0000313" key="1">
    <source>
        <dbReference type="EMBL" id="ERT67076.1"/>
    </source>
</evidence>
<name>U7V6B1_9MICC</name>
<gene>
    <name evidence="1" type="ORF">HMPREF0742_00483</name>
</gene>
<dbReference type="EMBL" id="AXZG01000015">
    <property type="protein sequence ID" value="ERT67076.1"/>
    <property type="molecule type" value="Genomic_DNA"/>
</dbReference>